<keyword evidence="3 11" id="KW-0328">Glycosyltransferase</keyword>
<accession>A0A1J5SQ57</accession>
<evidence type="ECO:0000256" key="3">
    <source>
        <dbReference type="ARBA" id="ARBA00022676"/>
    </source>
</evidence>
<evidence type="ECO:0000256" key="7">
    <source>
        <dbReference type="ARBA" id="ARBA00023136"/>
    </source>
</evidence>
<feature type="domain" description="Aminoarabinose transferase C-terminal" evidence="10">
    <location>
        <begin position="446"/>
        <end position="548"/>
    </location>
</feature>
<keyword evidence="6 8" id="KW-1133">Transmembrane helix</keyword>
<evidence type="ECO:0000313" key="11">
    <source>
        <dbReference type="EMBL" id="OIR10650.1"/>
    </source>
</evidence>
<keyword evidence="2" id="KW-1003">Cell membrane</keyword>
<evidence type="ECO:0000256" key="6">
    <source>
        <dbReference type="ARBA" id="ARBA00022989"/>
    </source>
</evidence>
<dbReference type="GO" id="GO:0010041">
    <property type="term" value="P:response to iron(III) ion"/>
    <property type="evidence" value="ECO:0007669"/>
    <property type="project" value="TreeGrafter"/>
</dbReference>
<dbReference type="GO" id="GO:0005886">
    <property type="term" value="C:plasma membrane"/>
    <property type="evidence" value="ECO:0007669"/>
    <property type="project" value="UniProtKB-SubCell"/>
</dbReference>
<keyword evidence="7 8" id="KW-0472">Membrane</keyword>
<evidence type="ECO:0000256" key="2">
    <source>
        <dbReference type="ARBA" id="ARBA00022475"/>
    </source>
</evidence>
<dbReference type="Pfam" id="PF18583">
    <property type="entry name" value="Arnt_C"/>
    <property type="match status" value="1"/>
</dbReference>
<reference evidence="11" key="1">
    <citation type="submission" date="2016-10" db="EMBL/GenBank/DDBJ databases">
        <title>Sequence of Gallionella enrichment culture.</title>
        <authorList>
            <person name="Poehlein A."/>
            <person name="Muehling M."/>
            <person name="Daniel R."/>
        </authorList>
    </citation>
    <scope>NUCLEOTIDE SEQUENCE</scope>
</reference>
<dbReference type="InterPro" id="IPR040845">
    <property type="entry name" value="Arnt_C"/>
</dbReference>
<gene>
    <name evidence="11" type="primary">arnT_6</name>
    <name evidence="11" type="ORF">GALL_74200</name>
</gene>
<feature type="transmembrane region" description="Helical" evidence="8">
    <location>
        <begin position="387"/>
        <end position="407"/>
    </location>
</feature>
<feature type="transmembrane region" description="Helical" evidence="8">
    <location>
        <begin position="166"/>
        <end position="199"/>
    </location>
</feature>
<comment type="subcellular location">
    <subcellularLocation>
        <location evidence="1">Cell membrane</location>
        <topology evidence="1">Multi-pass membrane protein</topology>
    </subcellularLocation>
</comment>
<keyword evidence="5 8" id="KW-0812">Transmembrane</keyword>
<evidence type="ECO:0000259" key="9">
    <source>
        <dbReference type="Pfam" id="PF13231"/>
    </source>
</evidence>
<dbReference type="PANTHER" id="PTHR33908:SF3">
    <property type="entry name" value="UNDECAPRENYL PHOSPHATE-ALPHA-4-AMINO-4-DEOXY-L-ARABINOSE ARABINOSYL TRANSFERASE"/>
    <property type="match status" value="1"/>
</dbReference>
<dbReference type="InterPro" id="IPR038731">
    <property type="entry name" value="RgtA/B/C-like"/>
</dbReference>
<keyword evidence="4 11" id="KW-0808">Transferase</keyword>
<evidence type="ECO:0000256" key="8">
    <source>
        <dbReference type="SAM" id="Phobius"/>
    </source>
</evidence>
<proteinExistence type="predicted"/>
<dbReference type="InterPro" id="IPR050297">
    <property type="entry name" value="LipidA_mod_glycosyltrf_83"/>
</dbReference>
<dbReference type="Pfam" id="PF13231">
    <property type="entry name" value="PMT_2"/>
    <property type="match status" value="1"/>
</dbReference>
<name>A0A1J5SQ57_9ZZZZ</name>
<feature type="transmembrane region" description="Helical" evidence="8">
    <location>
        <begin position="260"/>
        <end position="277"/>
    </location>
</feature>
<dbReference type="GO" id="GO:0103015">
    <property type="term" value="F:4-amino-4-deoxy-L-arabinose transferase activity"/>
    <property type="evidence" value="ECO:0007669"/>
    <property type="project" value="UniProtKB-EC"/>
</dbReference>
<dbReference type="PANTHER" id="PTHR33908">
    <property type="entry name" value="MANNOSYLTRANSFERASE YKCB-RELATED"/>
    <property type="match status" value="1"/>
</dbReference>
<feature type="transmembrane region" description="Helical" evidence="8">
    <location>
        <begin position="136"/>
        <end position="154"/>
    </location>
</feature>
<dbReference type="AlphaFoldDB" id="A0A1J5SQ57"/>
<protein>
    <submittedName>
        <fullName evidence="11">Undecaprenyl phosphate-alpha-4-amino-4-deoxy-L-arabinose arabinosyl transferase</fullName>
        <ecNumber evidence="11">2.4.2.43</ecNumber>
    </submittedName>
</protein>
<dbReference type="EMBL" id="MLJW01000022">
    <property type="protein sequence ID" value="OIR10650.1"/>
    <property type="molecule type" value="Genomic_DNA"/>
</dbReference>
<organism evidence="11">
    <name type="scientific">mine drainage metagenome</name>
    <dbReference type="NCBI Taxonomy" id="410659"/>
    <lineage>
        <taxon>unclassified sequences</taxon>
        <taxon>metagenomes</taxon>
        <taxon>ecological metagenomes</taxon>
    </lineage>
</organism>
<dbReference type="EC" id="2.4.2.43" evidence="11"/>
<feature type="transmembrane region" description="Helical" evidence="8">
    <location>
        <begin position="211"/>
        <end position="230"/>
    </location>
</feature>
<comment type="caution">
    <text evidence="11">The sequence shown here is derived from an EMBL/GenBank/DDBJ whole genome shotgun (WGS) entry which is preliminary data.</text>
</comment>
<evidence type="ECO:0000259" key="10">
    <source>
        <dbReference type="Pfam" id="PF18583"/>
    </source>
</evidence>
<feature type="transmembrane region" description="Helical" evidence="8">
    <location>
        <begin position="297"/>
        <end position="315"/>
    </location>
</feature>
<dbReference type="GO" id="GO:0008610">
    <property type="term" value="P:lipid biosynthetic process"/>
    <property type="evidence" value="ECO:0007669"/>
    <property type="project" value="UniProtKB-ARBA"/>
</dbReference>
<feature type="domain" description="Glycosyltransferase RgtA/B/C/D-like" evidence="9">
    <location>
        <begin position="64"/>
        <end position="225"/>
    </location>
</feature>
<sequence length="549" mass="63175">MMKDISRRGLLLLLLAVVLIWFSNLEYRKLIRPDEGRYAEIPREMVASGDWTTPRLNELKYFEKPPLQYWATAVAYEVFGEHQWTSRIWVALTGFAGILLAWFTGTRLFGRQAGIYAALLLGSSMLYAMMSHVNTLDMGVTFFITLGIFSLLLAQREEHDTQRRNWMLLAWAALALSVLSKGLMGLVLPGAALFLYSVFNRDIRIWKRMHWVSGLLVFFLIATPWFVLVMRANPEFFHFFFIHEHLERFTTKVHGRFQPWYYFVPILLLGMLPWTLLMFDALLRSWRGNGQKLKEFSAARFLLVWTVFIYVFFSISDSKLPSYLLPMFPPLALLMGKQISEMSSRRLFWLTVPVLAVVATLLGIIPFAAKMSADTPLQQQMYGNYSAWLLVAAGLWLVGTAAALWLLRREKKMAAVIVLAFSSLAASQLATSGYNAIAPERSSYILADAIRPLVKPDVPFYSVFCYEQTLPFYLKRTFTLVDYQDEMAFGIEMEPERWIPSADQLAKRWSMQADAYAIVPTPLLYILQQQGMAMKEIYRDEQYVVVSKP</sequence>
<feature type="transmembrane region" description="Helical" evidence="8">
    <location>
        <begin position="88"/>
        <end position="106"/>
    </location>
</feature>
<evidence type="ECO:0000256" key="1">
    <source>
        <dbReference type="ARBA" id="ARBA00004651"/>
    </source>
</evidence>
<evidence type="ECO:0000256" key="4">
    <source>
        <dbReference type="ARBA" id="ARBA00022679"/>
    </source>
</evidence>
<feature type="transmembrane region" description="Helical" evidence="8">
    <location>
        <begin position="347"/>
        <end position="367"/>
    </location>
</feature>
<evidence type="ECO:0000256" key="5">
    <source>
        <dbReference type="ARBA" id="ARBA00022692"/>
    </source>
</evidence>